<evidence type="ECO:0000313" key="3">
    <source>
        <dbReference type="EMBL" id="AYE93267.1"/>
    </source>
</evidence>
<evidence type="ECO:0000256" key="1">
    <source>
        <dbReference type="SAM" id="Phobius"/>
    </source>
</evidence>
<dbReference type="EMBL" id="MH725795">
    <property type="protein sequence ID" value="AYE93225.1"/>
    <property type="molecule type" value="Genomic_DNA"/>
</dbReference>
<geneLocation type="mitochondrion" evidence="2"/>
<sequence>MLPNQEAVTNTTNTTIVHTNEGLAQGIKSLYIYGTGALQLHLLRGGGTPLQRGFIIAGTIAADAASTALKNAINDPEYVEKHINSWKRIFSSDSSKVEYNVSGDSETLSKLQALKNKFLSDNNFNELKEDLLNKILEYIKPVLEPVTVDYSNEILANQIYVISVILFILSLMIVLLIISLLINTIIFVYTDRIKEMFTNKFIRGYISLNKKFIGLEIFLVGGSILYFMYYLTYGLQFIATHRILI</sequence>
<protein>
    <submittedName>
        <fullName evidence="2">Uncharacterized protein</fullName>
    </submittedName>
</protein>
<keyword evidence="1" id="KW-0472">Membrane</keyword>
<keyword evidence="2" id="KW-0496">Mitochondrion</keyword>
<feature type="transmembrane region" description="Helical" evidence="1">
    <location>
        <begin position="159"/>
        <end position="190"/>
    </location>
</feature>
<organism evidence="2">
    <name type="scientific">Termitomyces sp</name>
    <dbReference type="NCBI Taxonomy" id="1916073"/>
    <lineage>
        <taxon>Eukaryota</taxon>
        <taxon>Fungi</taxon>
        <taxon>Dikarya</taxon>
        <taxon>Basidiomycota</taxon>
        <taxon>Agaricomycotina</taxon>
        <taxon>Agaricomycetes</taxon>
        <taxon>Agaricomycetidae</taxon>
        <taxon>Agaricales</taxon>
        <taxon>Tricholomatineae</taxon>
        <taxon>Lyophyllaceae</taxon>
        <taxon>Termitomyces</taxon>
    </lineage>
</organism>
<name>A0A386TYC8_9AGAR</name>
<evidence type="ECO:0000313" key="2">
    <source>
        <dbReference type="EMBL" id="AYE93225.1"/>
    </source>
</evidence>
<feature type="transmembrane region" description="Helical" evidence="1">
    <location>
        <begin position="211"/>
        <end position="231"/>
    </location>
</feature>
<dbReference type="EMBL" id="MH725795">
    <property type="protein sequence ID" value="AYE93267.1"/>
    <property type="molecule type" value="Genomic_DNA"/>
</dbReference>
<gene>
    <name evidence="3" type="ORF">C0995_000044</name>
    <name evidence="2" type="ORF">C0995_000093</name>
</gene>
<accession>A0A386TYC8</accession>
<keyword evidence="1" id="KW-0812">Transmembrane</keyword>
<proteinExistence type="predicted"/>
<reference evidence="2" key="1">
    <citation type="submission" date="2018-08" db="EMBL/GenBank/DDBJ databases">
        <title>Comparative mitochondrial genomics of the basidiomycete Termitomyces.</title>
        <authorList>
            <person name="Nieuwenhuis M."/>
        </authorList>
    </citation>
    <scope>NUCLEOTIDE SEQUENCE</scope>
    <source>
        <strain evidence="2">Mi166</strain>
    </source>
</reference>
<keyword evidence="1" id="KW-1133">Transmembrane helix</keyword>
<dbReference type="AlphaFoldDB" id="A0A386TYC8"/>